<dbReference type="Pfam" id="PF13649">
    <property type="entry name" value="Methyltransf_25"/>
    <property type="match status" value="1"/>
</dbReference>
<dbReference type="PANTHER" id="PTHR43464">
    <property type="entry name" value="METHYLTRANSFERASE"/>
    <property type="match status" value="1"/>
</dbReference>
<dbReference type="GO" id="GO:0008168">
    <property type="term" value="F:methyltransferase activity"/>
    <property type="evidence" value="ECO:0007669"/>
    <property type="project" value="TreeGrafter"/>
</dbReference>
<dbReference type="CDD" id="cd02440">
    <property type="entry name" value="AdoMet_MTases"/>
    <property type="match status" value="1"/>
</dbReference>
<accession>A0A2M8LDM7</accession>
<name>A0A2M8LDM7_9BACT</name>
<dbReference type="Proteomes" id="UP000231152">
    <property type="component" value="Unassembled WGS sequence"/>
</dbReference>
<dbReference type="PANTHER" id="PTHR43464:SF78">
    <property type="entry name" value="SLR1117 PROTEIN"/>
    <property type="match status" value="1"/>
</dbReference>
<feature type="domain" description="Methyltransferase" evidence="1">
    <location>
        <begin position="9"/>
        <end position="105"/>
    </location>
</feature>
<dbReference type="AlphaFoldDB" id="A0A2M8LDM7"/>
<evidence type="ECO:0000313" key="3">
    <source>
        <dbReference type="Proteomes" id="UP000231152"/>
    </source>
</evidence>
<dbReference type="SUPFAM" id="SSF53335">
    <property type="entry name" value="S-adenosyl-L-methionine-dependent methyltransferases"/>
    <property type="match status" value="1"/>
</dbReference>
<dbReference type="InterPro" id="IPR029063">
    <property type="entry name" value="SAM-dependent_MTases_sf"/>
</dbReference>
<evidence type="ECO:0000259" key="1">
    <source>
        <dbReference type="Pfam" id="PF13649"/>
    </source>
</evidence>
<reference evidence="2 3" key="1">
    <citation type="submission" date="2017-09" db="EMBL/GenBank/DDBJ databases">
        <title>Depth-based differentiation of microbial function through sediment-hosted aquifers and enrichment of novel symbionts in the deep terrestrial subsurface.</title>
        <authorList>
            <person name="Probst A.J."/>
            <person name="Ladd B."/>
            <person name="Jarett J.K."/>
            <person name="Geller-Mcgrath D.E."/>
            <person name="Sieber C.M."/>
            <person name="Emerson J.B."/>
            <person name="Anantharaman K."/>
            <person name="Thomas B.C."/>
            <person name="Malmstrom R."/>
            <person name="Stieglmeier M."/>
            <person name="Klingl A."/>
            <person name="Woyke T."/>
            <person name="Ryan C.M."/>
            <person name="Banfield J.F."/>
        </authorList>
    </citation>
    <scope>NUCLEOTIDE SEQUENCE [LARGE SCALE GENOMIC DNA]</scope>
    <source>
        <strain evidence="2">CG10_big_fil_rev_8_21_14_0_10_48_11</strain>
    </source>
</reference>
<proteinExistence type="predicted"/>
<comment type="caution">
    <text evidence="2">The sequence shown here is derived from an EMBL/GenBank/DDBJ whole genome shotgun (WGS) entry which is preliminary data.</text>
</comment>
<evidence type="ECO:0000313" key="2">
    <source>
        <dbReference type="EMBL" id="PJE75547.1"/>
    </source>
</evidence>
<dbReference type="InterPro" id="IPR041698">
    <property type="entry name" value="Methyltransf_25"/>
</dbReference>
<sequence>MFTKLGASVLDIGCGTGRTTVPLVKMGFVVVGIDLVPAMIENAKKIAAKLQLAIDYRIGDACTLAFEAERFDYAIFSNQGWTQIPGKENRLQALAEARRILKKDGVFIFTAHPRVIVSSYFLFGLSSGFGFTS</sequence>
<organism evidence="2 3">
    <name type="scientific">Candidatus Uhrbacteria bacterium CG10_big_fil_rev_8_21_14_0_10_48_11</name>
    <dbReference type="NCBI Taxonomy" id="1975037"/>
    <lineage>
        <taxon>Bacteria</taxon>
        <taxon>Candidatus Uhriibacteriota</taxon>
    </lineage>
</organism>
<gene>
    <name evidence="2" type="ORF">COV04_03905</name>
</gene>
<protein>
    <recommendedName>
        <fullName evidence="1">Methyltransferase domain-containing protein</fullName>
    </recommendedName>
</protein>
<dbReference type="EMBL" id="PFET01000013">
    <property type="protein sequence ID" value="PJE75547.1"/>
    <property type="molecule type" value="Genomic_DNA"/>
</dbReference>
<dbReference type="Gene3D" id="3.40.50.150">
    <property type="entry name" value="Vaccinia Virus protein VP39"/>
    <property type="match status" value="1"/>
</dbReference>